<proteinExistence type="predicted"/>
<gene>
    <name evidence="2" type="ORF">GCM10025881_06980</name>
</gene>
<accession>A0ABQ6K3J3</accession>
<sequence>MDNMQPDGWTVAGLDTNFYAVAPSQVVGGTLLGRPAGVRFTAFAFHWTYGDGTAAARGTPGGTWQQLRLPEFDPTPTSHVYAAEGDYTIRLRVDYHAEYRFDGSAFRPIDGVITAPANDLHITVGDATTVLVSRDCASDPGGPGC</sequence>
<dbReference type="InterPro" id="IPR000601">
    <property type="entry name" value="PKD_dom"/>
</dbReference>
<dbReference type="Pfam" id="PF00801">
    <property type="entry name" value="PKD"/>
    <property type="match status" value="1"/>
</dbReference>
<dbReference type="InterPro" id="IPR013783">
    <property type="entry name" value="Ig-like_fold"/>
</dbReference>
<organism evidence="2 3">
    <name type="scientific">Pseudolysinimonas kribbensis</name>
    <dbReference type="NCBI Taxonomy" id="433641"/>
    <lineage>
        <taxon>Bacteria</taxon>
        <taxon>Bacillati</taxon>
        <taxon>Actinomycetota</taxon>
        <taxon>Actinomycetes</taxon>
        <taxon>Micrococcales</taxon>
        <taxon>Microbacteriaceae</taxon>
        <taxon>Pseudolysinimonas</taxon>
    </lineage>
</organism>
<evidence type="ECO:0000259" key="1">
    <source>
        <dbReference type="PROSITE" id="PS50093"/>
    </source>
</evidence>
<name>A0ABQ6K3J3_9MICO</name>
<evidence type="ECO:0000313" key="2">
    <source>
        <dbReference type="EMBL" id="GMA93874.1"/>
    </source>
</evidence>
<keyword evidence="3" id="KW-1185">Reference proteome</keyword>
<evidence type="ECO:0000313" key="3">
    <source>
        <dbReference type="Proteomes" id="UP001157034"/>
    </source>
</evidence>
<reference evidence="3" key="1">
    <citation type="journal article" date="2019" name="Int. J. Syst. Evol. Microbiol.">
        <title>The Global Catalogue of Microorganisms (GCM) 10K type strain sequencing project: providing services to taxonomists for standard genome sequencing and annotation.</title>
        <authorList>
            <consortium name="The Broad Institute Genomics Platform"/>
            <consortium name="The Broad Institute Genome Sequencing Center for Infectious Disease"/>
            <person name="Wu L."/>
            <person name="Ma J."/>
        </authorList>
    </citation>
    <scope>NUCLEOTIDE SEQUENCE [LARGE SCALE GENOMIC DNA]</scope>
    <source>
        <strain evidence="3">NBRC 108894</strain>
    </source>
</reference>
<feature type="domain" description="PKD" evidence="1">
    <location>
        <begin position="44"/>
        <end position="93"/>
    </location>
</feature>
<protein>
    <recommendedName>
        <fullName evidence="1">PKD domain-containing protein</fullName>
    </recommendedName>
</protein>
<comment type="caution">
    <text evidence="2">The sequence shown here is derived from an EMBL/GenBank/DDBJ whole genome shotgun (WGS) entry which is preliminary data.</text>
</comment>
<dbReference type="Proteomes" id="UP001157034">
    <property type="component" value="Unassembled WGS sequence"/>
</dbReference>
<dbReference type="EMBL" id="BSVB01000001">
    <property type="protein sequence ID" value="GMA93874.1"/>
    <property type="molecule type" value="Genomic_DNA"/>
</dbReference>
<dbReference type="RefSeq" id="WP_284252865.1">
    <property type="nucleotide sequence ID" value="NZ_BSVB01000001.1"/>
</dbReference>
<dbReference type="PROSITE" id="PS50093">
    <property type="entry name" value="PKD"/>
    <property type="match status" value="1"/>
</dbReference>
<dbReference type="Gene3D" id="2.60.40.10">
    <property type="entry name" value="Immunoglobulins"/>
    <property type="match status" value="1"/>
</dbReference>